<dbReference type="InterPro" id="IPR006786">
    <property type="entry name" value="Pinin_SDK_MemA"/>
</dbReference>
<feature type="compositionally biased region" description="Basic and acidic residues" evidence="8">
    <location>
        <begin position="91"/>
        <end position="116"/>
    </location>
</feature>
<keyword evidence="6" id="KW-0508">mRNA splicing</keyword>
<evidence type="ECO:0000256" key="2">
    <source>
        <dbReference type="ARBA" id="ARBA00010386"/>
    </source>
</evidence>
<dbReference type="GO" id="GO:0006397">
    <property type="term" value="P:mRNA processing"/>
    <property type="evidence" value="ECO:0007669"/>
    <property type="project" value="UniProtKB-KW"/>
</dbReference>
<feature type="domain" description="Pinin/SDK/MemA protein" evidence="9">
    <location>
        <begin position="45"/>
        <end position="142"/>
    </location>
</feature>
<feature type="compositionally biased region" description="Acidic residues" evidence="8">
    <location>
        <begin position="294"/>
        <end position="304"/>
    </location>
</feature>
<feature type="region of interest" description="Disordered" evidence="8">
    <location>
        <begin position="279"/>
        <end position="304"/>
    </location>
</feature>
<dbReference type="PANTHER" id="PTHR12707:SF0">
    <property type="entry name" value="PININ"/>
    <property type="match status" value="1"/>
</dbReference>
<sequence length="304" mass="34500">MQGRAGTERKAEYAEPVREQHENEVHVQDAPAAKRRPRLDLSDPRERRRGKSIFGLVLGTLNKAKVEDRERNASEAAKKRQLIDQRLQAKLRKETDASRRSEDAKKDKTAANRKEEELQLRDSIHKLRRARLPLLANFLLTSDAVPTDEADAPTAPSRDALAGPPRTQPAPLYYLPAVLTPAQETFLARRKAEVHDAAEKEWAEFAAERAAGVEEIREMRERVREEQDRKKAERESREEAGVEAKGMEVDEPVVEVVKVMKEETKQASKVEPVVVVEKVEAKEESKPEEKDDAMQADDDDAVEY</sequence>
<keyword evidence="7" id="KW-0539">Nucleus</keyword>
<feature type="region of interest" description="Disordered" evidence="8">
    <location>
        <begin position="64"/>
        <end position="116"/>
    </location>
</feature>
<dbReference type="Pfam" id="PF04696">
    <property type="entry name" value="Pinin_SDK_memA"/>
    <property type="match status" value="1"/>
</dbReference>
<gene>
    <name evidence="10" type="ORF">FIBSPDRAFT_873716</name>
</gene>
<comment type="similarity">
    <text evidence="2">Belongs to the pinin family.</text>
</comment>
<evidence type="ECO:0000256" key="1">
    <source>
        <dbReference type="ARBA" id="ARBA00004123"/>
    </source>
</evidence>
<dbReference type="InterPro" id="IPR039853">
    <property type="entry name" value="Pinin"/>
</dbReference>
<feature type="region of interest" description="Disordered" evidence="8">
    <location>
        <begin position="1"/>
        <end position="47"/>
    </location>
</feature>
<feature type="compositionally biased region" description="Basic and acidic residues" evidence="8">
    <location>
        <begin position="64"/>
        <end position="83"/>
    </location>
</feature>
<dbReference type="STRING" id="436010.A0A165Y632"/>
<evidence type="ECO:0000256" key="8">
    <source>
        <dbReference type="SAM" id="MobiDB-lite"/>
    </source>
</evidence>
<protein>
    <recommendedName>
        <fullName evidence="9">Pinin/SDK/MemA protein domain-containing protein</fullName>
    </recommendedName>
</protein>
<comment type="subcellular location">
    <subcellularLocation>
        <location evidence="1">Nucleus</location>
    </subcellularLocation>
</comment>
<dbReference type="AlphaFoldDB" id="A0A165Y632"/>
<feature type="compositionally biased region" description="Basic and acidic residues" evidence="8">
    <location>
        <begin position="279"/>
        <end position="293"/>
    </location>
</feature>
<keyword evidence="5" id="KW-0804">Transcription</keyword>
<dbReference type="EMBL" id="KV417704">
    <property type="protein sequence ID" value="KZP09245.1"/>
    <property type="molecule type" value="Genomic_DNA"/>
</dbReference>
<evidence type="ECO:0000256" key="3">
    <source>
        <dbReference type="ARBA" id="ARBA00022664"/>
    </source>
</evidence>
<organism evidence="10 11">
    <name type="scientific">Athelia psychrophila</name>
    <dbReference type="NCBI Taxonomy" id="1759441"/>
    <lineage>
        <taxon>Eukaryota</taxon>
        <taxon>Fungi</taxon>
        <taxon>Dikarya</taxon>
        <taxon>Basidiomycota</taxon>
        <taxon>Agaricomycotina</taxon>
        <taxon>Agaricomycetes</taxon>
        <taxon>Agaricomycetidae</taxon>
        <taxon>Atheliales</taxon>
        <taxon>Atheliaceae</taxon>
        <taxon>Athelia</taxon>
    </lineage>
</organism>
<evidence type="ECO:0000313" key="10">
    <source>
        <dbReference type="EMBL" id="KZP09245.1"/>
    </source>
</evidence>
<dbReference type="GO" id="GO:0008380">
    <property type="term" value="P:RNA splicing"/>
    <property type="evidence" value="ECO:0007669"/>
    <property type="project" value="UniProtKB-KW"/>
</dbReference>
<dbReference type="GO" id="GO:0071013">
    <property type="term" value="C:catalytic step 2 spliceosome"/>
    <property type="evidence" value="ECO:0007669"/>
    <property type="project" value="TreeGrafter"/>
</dbReference>
<evidence type="ECO:0000256" key="6">
    <source>
        <dbReference type="ARBA" id="ARBA00023187"/>
    </source>
</evidence>
<feature type="region of interest" description="Disordered" evidence="8">
    <location>
        <begin position="221"/>
        <end position="246"/>
    </location>
</feature>
<dbReference type="OrthoDB" id="330772at2759"/>
<accession>A0A165Y632</accession>
<proteinExistence type="inferred from homology"/>
<evidence type="ECO:0000256" key="4">
    <source>
        <dbReference type="ARBA" id="ARBA00023015"/>
    </source>
</evidence>
<keyword evidence="11" id="KW-1185">Reference proteome</keyword>
<dbReference type="PANTHER" id="PTHR12707">
    <property type="entry name" value="PINN"/>
    <property type="match status" value="1"/>
</dbReference>
<keyword evidence="3" id="KW-0507">mRNA processing</keyword>
<name>A0A165Y632_9AGAM</name>
<keyword evidence="4" id="KW-0805">Transcription regulation</keyword>
<feature type="compositionally biased region" description="Basic and acidic residues" evidence="8">
    <location>
        <begin position="1"/>
        <end position="27"/>
    </location>
</feature>
<reference evidence="10 11" key="1">
    <citation type="journal article" date="2016" name="Mol. Biol. Evol.">
        <title>Comparative Genomics of Early-Diverging Mushroom-Forming Fungi Provides Insights into the Origins of Lignocellulose Decay Capabilities.</title>
        <authorList>
            <person name="Nagy L.G."/>
            <person name="Riley R."/>
            <person name="Tritt A."/>
            <person name="Adam C."/>
            <person name="Daum C."/>
            <person name="Floudas D."/>
            <person name="Sun H."/>
            <person name="Yadav J.S."/>
            <person name="Pangilinan J."/>
            <person name="Larsson K.H."/>
            <person name="Matsuura K."/>
            <person name="Barry K."/>
            <person name="Labutti K."/>
            <person name="Kuo R."/>
            <person name="Ohm R.A."/>
            <person name="Bhattacharya S.S."/>
            <person name="Shirouzu T."/>
            <person name="Yoshinaga Y."/>
            <person name="Martin F.M."/>
            <person name="Grigoriev I.V."/>
            <person name="Hibbett D.S."/>
        </authorList>
    </citation>
    <scope>NUCLEOTIDE SEQUENCE [LARGE SCALE GENOMIC DNA]</scope>
    <source>
        <strain evidence="10 11">CBS 109695</strain>
    </source>
</reference>
<evidence type="ECO:0000256" key="7">
    <source>
        <dbReference type="ARBA" id="ARBA00023242"/>
    </source>
</evidence>
<evidence type="ECO:0000313" key="11">
    <source>
        <dbReference type="Proteomes" id="UP000076532"/>
    </source>
</evidence>
<evidence type="ECO:0000256" key="5">
    <source>
        <dbReference type="ARBA" id="ARBA00023163"/>
    </source>
</evidence>
<dbReference type="Proteomes" id="UP000076532">
    <property type="component" value="Unassembled WGS sequence"/>
</dbReference>
<evidence type="ECO:0000259" key="9">
    <source>
        <dbReference type="Pfam" id="PF04696"/>
    </source>
</evidence>